<protein>
    <submittedName>
        <fullName evidence="2">Uncharacterized protein</fullName>
    </submittedName>
</protein>
<organism evidence="2 3">
    <name type="scientific">Candidatus Omnitrophus magneticus</name>
    <dbReference type="NCBI Taxonomy" id="1609969"/>
    <lineage>
        <taxon>Bacteria</taxon>
        <taxon>Pseudomonadati</taxon>
        <taxon>Candidatus Omnitrophota</taxon>
        <taxon>Candidatus Omnitrophus</taxon>
    </lineage>
</organism>
<keyword evidence="1" id="KW-0472">Membrane</keyword>
<name>A0A0F0CQH0_9BACT</name>
<keyword evidence="1" id="KW-1133">Transmembrane helix</keyword>
<accession>A0A0F0CQH0</accession>
<gene>
    <name evidence="2" type="ORF">OMAG_001887</name>
</gene>
<comment type="caution">
    <text evidence="2">The sequence shown here is derived from an EMBL/GenBank/DDBJ whole genome shotgun (WGS) entry which is preliminary data.</text>
</comment>
<proteinExistence type="predicted"/>
<dbReference type="AlphaFoldDB" id="A0A0F0CQH0"/>
<evidence type="ECO:0000313" key="3">
    <source>
        <dbReference type="Proteomes" id="UP000033428"/>
    </source>
</evidence>
<evidence type="ECO:0000313" key="2">
    <source>
        <dbReference type="EMBL" id="KJJ84249.1"/>
    </source>
</evidence>
<feature type="transmembrane region" description="Helical" evidence="1">
    <location>
        <begin position="20"/>
        <end position="37"/>
    </location>
</feature>
<keyword evidence="1" id="KW-0812">Transmembrane</keyword>
<dbReference type="EMBL" id="JYNY01000379">
    <property type="protein sequence ID" value="KJJ84249.1"/>
    <property type="molecule type" value="Genomic_DNA"/>
</dbReference>
<reference evidence="2 3" key="1">
    <citation type="submission" date="2015-02" db="EMBL/GenBank/DDBJ databases">
        <title>Single-cell genomics of uncultivated deep-branching MTB reveals a conserved set of magnetosome genes.</title>
        <authorList>
            <person name="Kolinko S."/>
            <person name="Richter M."/>
            <person name="Glockner F.O."/>
            <person name="Brachmann A."/>
            <person name="Schuler D."/>
        </authorList>
    </citation>
    <scope>NUCLEOTIDE SEQUENCE [LARGE SCALE GENOMIC DNA]</scope>
    <source>
        <strain evidence="2">SKK-01</strain>
    </source>
</reference>
<evidence type="ECO:0000256" key="1">
    <source>
        <dbReference type="SAM" id="Phobius"/>
    </source>
</evidence>
<keyword evidence="3" id="KW-1185">Reference proteome</keyword>
<sequence length="50" mass="6117">MRFIKLIFLRIKNFYRNSALVALVALYKLAVIKRYLLWQEKKIIKHKPKV</sequence>
<dbReference type="Proteomes" id="UP000033428">
    <property type="component" value="Unassembled WGS sequence"/>
</dbReference>